<comment type="caution">
    <text evidence="1">The sequence shown here is derived from an EMBL/GenBank/DDBJ whole genome shotgun (WGS) entry which is preliminary data.</text>
</comment>
<evidence type="ECO:0000313" key="2">
    <source>
        <dbReference type="Proteomes" id="UP001385809"/>
    </source>
</evidence>
<dbReference type="Proteomes" id="UP001385809">
    <property type="component" value="Unassembled WGS sequence"/>
</dbReference>
<dbReference type="RefSeq" id="WP_337695479.1">
    <property type="nucleotide sequence ID" value="NZ_JBBEGN010000006.1"/>
</dbReference>
<reference evidence="1 2" key="1">
    <citation type="submission" date="2024-03" db="EMBL/GenBank/DDBJ databases">
        <title>Actinomycetospora sp. OC33-EN08, a novel actinomycete isolated from wild orchid (Aerides multiflora).</title>
        <authorList>
            <person name="Suriyachadkun C."/>
        </authorList>
    </citation>
    <scope>NUCLEOTIDE SEQUENCE [LARGE SCALE GENOMIC DNA]</scope>
    <source>
        <strain evidence="1 2">OC33-EN08</strain>
    </source>
</reference>
<gene>
    <name evidence="1" type="ORF">WCD74_14085</name>
</gene>
<sequence length="265" mass="27335">MTSLGGLVDRYTAALRMDGPHRAPDRDERAAADVLAAAIATGTDVTAPAVALGFSVSEVAGRTVLASDPRTERSWGLLVLPVGEPSAVVEVPHPGSDLRTEEVGVAVLERCASALYLQAGSHRRAGAPPDARRHGDFPADVAHRPDSVFARVAAGLVARRGLAQVQLHGFADRPGFDVVASAGAAAGSTLLEETVRRLGAAGEVVRRGGEPGCDDLSGVLNTQGRDAARHGTAFVHVELSRSLRRSAVRRDRAAEAVAGAVAAAT</sequence>
<name>A0ABU8MQN6_9PSEU</name>
<protein>
    <submittedName>
        <fullName evidence="1">Uncharacterized protein</fullName>
    </submittedName>
</protein>
<dbReference type="EMBL" id="JBBEGN010000006">
    <property type="protein sequence ID" value="MEJ2868897.1"/>
    <property type="molecule type" value="Genomic_DNA"/>
</dbReference>
<organism evidence="1 2">
    <name type="scientific">Actinomycetospora aurantiaca</name>
    <dbReference type="NCBI Taxonomy" id="3129233"/>
    <lineage>
        <taxon>Bacteria</taxon>
        <taxon>Bacillati</taxon>
        <taxon>Actinomycetota</taxon>
        <taxon>Actinomycetes</taxon>
        <taxon>Pseudonocardiales</taxon>
        <taxon>Pseudonocardiaceae</taxon>
        <taxon>Actinomycetospora</taxon>
    </lineage>
</organism>
<keyword evidence="2" id="KW-1185">Reference proteome</keyword>
<evidence type="ECO:0000313" key="1">
    <source>
        <dbReference type="EMBL" id="MEJ2868897.1"/>
    </source>
</evidence>
<accession>A0ABU8MQN6</accession>
<proteinExistence type="predicted"/>